<dbReference type="PROSITE" id="PS51996">
    <property type="entry name" value="TR_MART"/>
    <property type="match status" value="1"/>
</dbReference>
<dbReference type="InterPro" id="IPR000768">
    <property type="entry name" value="ART"/>
</dbReference>
<dbReference type="PATRIC" id="fig|83552.4.peg.2377"/>
<dbReference type="Proteomes" id="UP000031307">
    <property type="component" value="Unassembled WGS sequence"/>
</dbReference>
<keyword evidence="4" id="KW-0808">Transferase</keyword>
<dbReference type="GO" id="GO:0016779">
    <property type="term" value="F:nucleotidyltransferase activity"/>
    <property type="evidence" value="ECO:0007669"/>
    <property type="project" value="UniProtKB-KW"/>
</dbReference>
<evidence type="ECO:0000256" key="5">
    <source>
        <dbReference type="ARBA" id="ARBA00022695"/>
    </source>
</evidence>
<keyword evidence="3" id="KW-0328">Glycosyltransferase</keyword>
<dbReference type="EC" id="2.4.2.31" evidence="2"/>
<evidence type="ECO:0000256" key="2">
    <source>
        <dbReference type="ARBA" id="ARBA00012031"/>
    </source>
</evidence>
<name>A0A0C1E5A0_9BACT</name>
<reference evidence="7 8" key="1">
    <citation type="journal article" date="2014" name="Mol. Biol. Evol.">
        <title>Massive expansion of Ubiquitination-related gene families within the Chlamydiae.</title>
        <authorList>
            <person name="Domman D."/>
            <person name="Collingro A."/>
            <person name="Lagkouvardos I."/>
            <person name="Gehre L."/>
            <person name="Weinmaier T."/>
            <person name="Rattei T."/>
            <person name="Subtil A."/>
            <person name="Horn M."/>
        </authorList>
    </citation>
    <scope>NUCLEOTIDE SEQUENCE [LARGE SCALE GENOMIC DNA]</scope>
    <source>
        <strain evidence="7 8">OEW1</strain>
    </source>
</reference>
<sequence>MGFTQIRKLFEDLHKNKQLNFKEAKSLQKSFAIISKSFSTTKKEGLIKKIRRKWLSFLARRSIRKVPSPLQFAQIYSDLKKIKPKSFEKLTKSEYIALKFYSNLHFKQINCLLREDSVQNKEMKFVIKSMKDALVKLPKKSECLYRGVAFPKQISLNIGDVYSDKAFLSFSKKKKMAQTFLNRDEEQKVLFKIKKSQHAKSISGISILKKEKEHLYLPEQQFRIVKIKTDKEVTFKYHKVSYTKVILQEI</sequence>
<dbReference type="AlphaFoldDB" id="A0A0C1E5A0"/>
<evidence type="ECO:0000313" key="8">
    <source>
        <dbReference type="Proteomes" id="UP000031307"/>
    </source>
</evidence>
<keyword evidence="5" id="KW-0548">Nucleotidyltransferase</keyword>
<dbReference type="SUPFAM" id="SSF56399">
    <property type="entry name" value="ADP-ribosylation"/>
    <property type="match status" value="1"/>
</dbReference>
<organism evidence="7 8">
    <name type="scientific">Parachlamydia acanthamoebae</name>
    <dbReference type="NCBI Taxonomy" id="83552"/>
    <lineage>
        <taxon>Bacteria</taxon>
        <taxon>Pseudomonadati</taxon>
        <taxon>Chlamydiota</taxon>
        <taxon>Chlamydiia</taxon>
        <taxon>Parachlamydiales</taxon>
        <taxon>Parachlamydiaceae</taxon>
        <taxon>Parachlamydia</taxon>
    </lineage>
</organism>
<evidence type="ECO:0000256" key="6">
    <source>
        <dbReference type="ARBA" id="ARBA00047597"/>
    </source>
</evidence>
<evidence type="ECO:0000256" key="1">
    <source>
        <dbReference type="ARBA" id="ARBA00009558"/>
    </source>
</evidence>
<gene>
    <name evidence="7" type="ORF">DB43_AE00120</name>
</gene>
<comment type="catalytic activity">
    <reaction evidence="6">
        <text>L-arginyl-[protein] + NAD(+) = N(omega)-(ADP-D-ribosyl)-L-arginyl-[protein] + nicotinamide + H(+)</text>
        <dbReference type="Rhea" id="RHEA:19149"/>
        <dbReference type="Rhea" id="RHEA-COMP:10532"/>
        <dbReference type="Rhea" id="RHEA-COMP:15087"/>
        <dbReference type="ChEBI" id="CHEBI:15378"/>
        <dbReference type="ChEBI" id="CHEBI:17154"/>
        <dbReference type="ChEBI" id="CHEBI:29965"/>
        <dbReference type="ChEBI" id="CHEBI:57540"/>
        <dbReference type="ChEBI" id="CHEBI:142554"/>
        <dbReference type="EC" id="2.4.2.31"/>
    </reaction>
</comment>
<dbReference type="GO" id="GO:0106274">
    <property type="term" value="F:NAD+-protein-arginine ADP-ribosyltransferase activity"/>
    <property type="evidence" value="ECO:0007669"/>
    <property type="project" value="UniProtKB-EC"/>
</dbReference>
<protein>
    <recommendedName>
        <fullName evidence="2">NAD(+)--protein-arginine ADP-ribosyltransferase</fullName>
        <ecNumber evidence="2">2.4.2.31</ecNumber>
    </recommendedName>
</protein>
<dbReference type="Pfam" id="PF01129">
    <property type="entry name" value="ART"/>
    <property type="match status" value="1"/>
</dbReference>
<comment type="similarity">
    <text evidence="1">Belongs to the Arg-specific ADP-ribosyltransferase family.</text>
</comment>
<dbReference type="Gene3D" id="3.90.176.10">
    <property type="entry name" value="Toxin ADP-ribosyltransferase, Chain A, domain 1"/>
    <property type="match status" value="1"/>
</dbReference>
<evidence type="ECO:0000256" key="4">
    <source>
        <dbReference type="ARBA" id="ARBA00022679"/>
    </source>
</evidence>
<evidence type="ECO:0000256" key="3">
    <source>
        <dbReference type="ARBA" id="ARBA00022676"/>
    </source>
</evidence>
<accession>A0A0C1E5A0</accession>
<proteinExistence type="inferred from homology"/>
<evidence type="ECO:0000313" key="7">
    <source>
        <dbReference type="EMBL" id="KIA76517.1"/>
    </source>
</evidence>
<dbReference type="SMR" id="A0A0C1E5A0"/>
<dbReference type="EMBL" id="JSAM01000115">
    <property type="protein sequence ID" value="KIA76517.1"/>
    <property type="molecule type" value="Genomic_DNA"/>
</dbReference>
<comment type="caution">
    <text evidence="7">The sequence shown here is derived from an EMBL/GenBank/DDBJ whole genome shotgun (WGS) entry which is preliminary data.</text>
</comment>